<accession>A0A8S4RP58</accession>
<organism evidence="1 2">
    <name type="scientific">Pararge aegeria aegeria</name>
    <dbReference type="NCBI Taxonomy" id="348720"/>
    <lineage>
        <taxon>Eukaryota</taxon>
        <taxon>Metazoa</taxon>
        <taxon>Ecdysozoa</taxon>
        <taxon>Arthropoda</taxon>
        <taxon>Hexapoda</taxon>
        <taxon>Insecta</taxon>
        <taxon>Pterygota</taxon>
        <taxon>Neoptera</taxon>
        <taxon>Endopterygota</taxon>
        <taxon>Lepidoptera</taxon>
        <taxon>Glossata</taxon>
        <taxon>Ditrysia</taxon>
        <taxon>Papilionoidea</taxon>
        <taxon>Nymphalidae</taxon>
        <taxon>Satyrinae</taxon>
        <taxon>Satyrini</taxon>
        <taxon>Parargina</taxon>
        <taxon>Pararge</taxon>
    </lineage>
</organism>
<name>A0A8S4RP58_9NEOP</name>
<evidence type="ECO:0000313" key="2">
    <source>
        <dbReference type="Proteomes" id="UP000838756"/>
    </source>
</evidence>
<gene>
    <name evidence="1" type="primary">jg26758</name>
    <name evidence="1" type="ORF">PAEG_LOCUS15716</name>
</gene>
<dbReference type="AlphaFoldDB" id="A0A8S4RP58"/>
<keyword evidence="2" id="KW-1185">Reference proteome</keyword>
<protein>
    <submittedName>
        <fullName evidence="1">Jg26758 protein</fullName>
    </submittedName>
</protein>
<reference evidence="1" key="1">
    <citation type="submission" date="2022-03" db="EMBL/GenBank/DDBJ databases">
        <authorList>
            <person name="Lindestad O."/>
        </authorList>
    </citation>
    <scope>NUCLEOTIDE SEQUENCE</scope>
</reference>
<proteinExistence type="predicted"/>
<dbReference type="EMBL" id="CAKXAJ010025376">
    <property type="protein sequence ID" value="CAH2238665.1"/>
    <property type="molecule type" value="Genomic_DNA"/>
</dbReference>
<dbReference type="Proteomes" id="UP000838756">
    <property type="component" value="Unassembled WGS sequence"/>
</dbReference>
<comment type="caution">
    <text evidence="1">The sequence shown here is derived from an EMBL/GenBank/DDBJ whole genome shotgun (WGS) entry which is preliminary data.</text>
</comment>
<evidence type="ECO:0000313" key="1">
    <source>
        <dbReference type="EMBL" id="CAH2238665.1"/>
    </source>
</evidence>
<sequence>MRRRSGRRGRDAAPRLRPALVGALVLAGASLMRLRRLYAGDGPASKQRFTEYARGSPYRVLICLHRSEEWC</sequence>